<evidence type="ECO:0000256" key="1">
    <source>
        <dbReference type="ARBA" id="ARBA00022801"/>
    </source>
</evidence>
<dbReference type="PROSITE" id="PS50263">
    <property type="entry name" value="CN_HYDROLASE"/>
    <property type="match status" value="1"/>
</dbReference>
<protein>
    <submittedName>
        <fullName evidence="4">Putative hydrolase nit2</fullName>
    </submittedName>
</protein>
<keyword evidence="5" id="KW-1185">Reference proteome</keyword>
<evidence type="ECO:0000313" key="4">
    <source>
        <dbReference type="EMBL" id="OMJ17525.1"/>
    </source>
</evidence>
<dbReference type="OrthoDB" id="10250282at2759"/>
<gene>
    <name evidence="3" type="ORF">AYI70_g10154</name>
    <name evidence="4" type="ORF">AYI70_g5929</name>
</gene>
<dbReference type="Gene3D" id="3.60.110.10">
    <property type="entry name" value="Carbon-nitrogen hydrolase"/>
    <property type="match status" value="1"/>
</dbReference>
<dbReference type="Pfam" id="PF00795">
    <property type="entry name" value="CN_hydrolase"/>
    <property type="match status" value="1"/>
</dbReference>
<evidence type="ECO:0000259" key="2">
    <source>
        <dbReference type="PROSITE" id="PS50263"/>
    </source>
</evidence>
<dbReference type="InterPro" id="IPR003010">
    <property type="entry name" value="C-N_Hydrolase"/>
</dbReference>
<dbReference type="Proteomes" id="UP000187283">
    <property type="component" value="Unassembled WGS sequence"/>
</dbReference>
<name>A0A1R1XSC6_9FUNG</name>
<dbReference type="EMBL" id="LSSN01004870">
    <property type="protein sequence ID" value="OMJ10727.1"/>
    <property type="molecule type" value="Genomic_DNA"/>
</dbReference>
<organism evidence="4 5">
    <name type="scientific">Smittium culicis</name>
    <dbReference type="NCBI Taxonomy" id="133412"/>
    <lineage>
        <taxon>Eukaryota</taxon>
        <taxon>Fungi</taxon>
        <taxon>Fungi incertae sedis</taxon>
        <taxon>Zoopagomycota</taxon>
        <taxon>Kickxellomycotina</taxon>
        <taxon>Harpellomycetes</taxon>
        <taxon>Harpellales</taxon>
        <taxon>Legeriomycetaceae</taxon>
        <taxon>Smittium</taxon>
    </lineage>
</organism>
<accession>A0A1R1XSC6</accession>
<dbReference type="SUPFAM" id="SSF56317">
    <property type="entry name" value="Carbon-nitrogen hydrolase"/>
    <property type="match status" value="1"/>
</dbReference>
<comment type="caution">
    <text evidence="4">The sequence shown here is derived from an EMBL/GenBank/DDBJ whole genome shotgun (WGS) entry which is preliminary data.</text>
</comment>
<feature type="domain" description="CN hydrolase" evidence="2">
    <location>
        <begin position="1"/>
        <end position="221"/>
    </location>
</feature>
<dbReference type="InterPro" id="IPR045254">
    <property type="entry name" value="Nit1/2_C-N_Hydrolase"/>
</dbReference>
<dbReference type="PANTHER" id="PTHR23088">
    <property type="entry name" value="NITRILASE-RELATED"/>
    <property type="match status" value="1"/>
</dbReference>
<evidence type="ECO:0000313" key="3">
    <source>
        <dbReference type="EMBL" id="OMJ10727.1"/>
    </source>
</evidence>
<dbReference type="GO" id="GO:0016811">
    <property type="term" value="F:hydrolase activity, acting on carbon-nitrogen (but not peptide) bonds, in linear amides"/>
    <property type="evidence" value="ECO:0007669"/>
    <property type="project" value="InterPro"/>
</dbReference>
<keyword evidence="1 4" id="KW-0378">Hydrolase</keyword>
<dbReference type="AlphaFoldDB" id="A0A1R1XSC6"/>
<dbReference type="CDD" id="cd07572">
    <property type="entry name" value="nit"/>
    <property type="match status" value="1"/>
</dbReference>
<sequence length="245" mass="27327">MGAKMVFFPEASDYIAENRDQGIMLAQQVKQDKFLEKVQQAAKEKNTWVSLGIHEKIESSDLPYNSNIVINSEGKIVSTYRKLHLFNINIPNGPQLLESSSVLKGESIVPPVETPIGRLGSAICFDVRYPEFSNALRDMGAEGISYPSVFTEKTGAAHWDVLLRARAIEAQTYVYAAAQIGSHNSKRSSYGNSMIVDPWGNVIARCSSSSEPSVAIGEIDLNYLETIRQQLPVYNNKRFDIFQKF</sequence>
<dbReference type="InterPro" id="IPR036526">
    <property type="entry name" value="C-N_Hydrolase_sf"/>
</dbReference>
<dbReference type="PANTHER" id="PTHR23088:SF27">
    <property type="entry name" value="DEAMINATED GLUTATHIONE AMIDASE"/>
    <property type="match status" value="1"/>
</dbReference>
<reference evidence="4 5" key="1">
    <citation type="submission" date="2017-01" db="EMBL/GenBank/DDBJ databases">
        <authorList>
            <person name="Mah S.A."/>
            <person name="Swanson W.J."/>
            <person name="Moy G.W."/>
            <person name="Vacquier V.D."/>
        </authorList>
    </citation>
    <scope>NUCLEOTIDE SEQUENCE [LARGE SCALE GENOMIC DNA]</scope>
    <source>
        <strain evidence="4 5">GSMNP</strain>
    </source>
</reference>
<dbReference type="STRING" id="133412.A0A1R1XSC6"/>
<evidence type="ECO:0000313" key="5">
    <source>
        <dbReference type="Proteomes" id="UP000187283"/>
    </source>
</evidence>
<proteinExistence type="predicted"/>
<dbReference type="EMBL" id="LSSN01002025">
    <property type="protein sequence ID" value="OMJ17525.1"/>
    <property type="molecule type" value="Genomic_DNA"/>
</dbReference>